<sequence length="326" mass="37311">MPEHKVPMSITNIPPTSTCFLTDRIPPEIRDHTLRQLVIKRSPIVIRYIRPRGTPGEPENRYYISTHREHPHHPGYVYDRAKNSWVPSPLRFTALLQTCTIISTEATQVLYGSNEFSVCDEETWMGFLKMPGAGKLAIQKVRITGYYFMDVLQGHADFCEAWNCTCEVRHKWPNGGKCPKPSTDRLAFDERHVELVRYLLLKVAEGKRNRKWVIDNDESLLPGPELDNTTALLKTCKTFWAEASEVLFSTNSFVFPSTAAVTKFLEEIGALEHAIKALIIERYVPSTAEQFWHSLVPLVNLRTITLPHYELCQARAQPVKLHAVQQ</sequence>
<dbReference type="AlphaFoldDB" id="A0A1V8ST47"/>
<protein>
    <submittedName>
        <fullName evidence="1">Uncharacterized protein</fullName>
    </submittedName>
</protein>
<accession>A0A1V8ST47</accession>
<name>A0A1V8ST47_9PEZI</name>
<proteinExistence type="predicted"/>
<keyword evidence="2" id="KW-1185">Reference proteome</keyword>
<organism evidence="1 2">
    <name type="scientific">Cryoendolithus antarcticus</name>
    <dbReference type="NCBI Taxonomy" id="1507870"/>
    <lineage>
        <taxon>Eukaryota</taxon>
        <taxon>Fungi</taxon>
        <taxon>Dikarya</taxon>
        <taxon>Ascomycota</taxon>
        <taxon>Pezizomycotina</taxon>
        <taxon>Dothideomycetes</taxon>
        <taxon>Dothideomycetidae</taxon>
        <taxon>Cladosporiales</taxon>
        <taxon>Cladosporiaceae</taxon>
        <taxon>Cryoendolithus</taxon>
    </lineage>
</organism>
<reference evidence="2" key="1">
    <citation type="submission" date="2017-03" db="EMBL/GenBank/DDBJ databases">
        <title>Genomes of endolithic fungi from Antarctica.</title>
        <authorList>
            <person name="Coleine C."/>
            <person name="Masonjones S."/>
            <person name="Stajich J.E."/>
        </authorList>
    </citation>
    <scope>NUCLEOTIDE SEQUENCE [LARGE SCALE GENOMIC DNA]</scope>
    <source>
        <strain evidence="2">CCFEE 5527</strain>
    </source>
</reference>
<evidence type="ECO:0000313" key="2">
    <source>
        <dbReference type="Proteomes" id="UP000192596"/>
    </source>
</evidence>
<dbReference type="EMBL" id="NAJO01000028">
    <property type="protein sequence ID" value="OQO02181.1"/>
    <property type="molecule type" value="Genomic_DNA"/>
</dbReference>
<gene>
    <name evidence="1" type="ORF">B0A48_11733</name>
</gene>
<evidence type="ECO:0000313" key="1">
    <source>
        <dbReference type="EMBL" id="OQO02181.1"/>
    </source>
</evidence>
<comment type="caution">
    <text evidence="1">The sequence shown here is derived from an EMBL/GenBank/DDBJ whole genome shotgun (WGS) entry which is preliminary data.</text>
</comment>
<dbReference type="PANTHER" id="PTHR38790">
    <property type="entry name" value="2EXR DOMAIN-CONTAINING PROTEIN-RELATED"/>
    <property type="match status" value="1"/>
</dbReference>
<dbReference type="InParanoid" id="A0A1V8ST47"/>
<dbReference type="Proteomes" id="UP000192596">
    <property type="component" value="Unassembled WGS sequence"/>
</dbReference>